<dbReference type="EMBL" id="JAZAVK010000002">
    <property type="protein sequence ID" value="KAK7432964.1"/>
    <property type="molecule type" value="Genomic_DNA"/>
</dbReference>
<proteinExistence type="predicted"/>
<dbReference type="PANTHER" id="PTHR40780">
    <property type="entry name" value="DUF3669 DOMAIN-CONTAINING PROTEIN"/>
    <property type="match status" value="1"/>
</dbReference>
<gene>
    <name evidence="2" type="ORF">QQZ08_000435</name>
</gene>
<evidence type="ECO:0000313" key="2">
    <source>
        <dbReference type="EMBL" id="KAK7432964.1"/>
    </source>
</evidence>
<reference evidence="2 3" key="1">
    <citation type="journal article" date="2025" name="Microbiol. Resour. Announc.">
        <title>Draft genome sequences for Neonectria magnoliae and Neonectria punicea, canker pathogens of Liriodendron tulipifera and Acer saccharum in West Virginia.</title>
        <authorList>
            <person name="Petronek H.M."/>
            <person name="Kasson M.T."/>
            <person name="Metheny A.M."/>
            <person name="Stauder C.M."/>
            <person name="Lovett B."/>
            <person name="Lynch S.C."/>
            <person name="Garnas J.R."/>
            <person name="Kasson L.R."/>
            <person name="Stajich J.E."/>
        </authorList>
    </citation>
    <scope>NUCLEOTIDE SEQUENCE [LARGE SCALE GENOMIC DNA]</scope>
    <source>
        <strain evidence="2 3">NRRL 64651</strain>
    </source>
</reference>
<keyword evidence="3" id="KW-1185">Reference proteome</keyword>
<evidence type="ECO:0000313" key="3">
    <source>
        <dbReference type="Proteomes" id="UP001498421"/>
    </source>
</evidence>
<dbReference type="Proteomes" id="UP001498421">
    <property type="component" value="Unassembled WGS sequence"/>
</dbReference>
<sequence>MRNQGNRDCLAWIYLGRRLKANAPLQRNFSLRNFNFHLDQILGLGLPVEDYARVIAEALAVVHWDANVDAYDVEYVCTVEYVLGSEAETIPTQARAADTDFMKSPIRIWVLDFNLCSRWEEAICWEQPEALVDQLVIAFFENDPYYPLPLVDEDKQLLNAFREQYFSAAEKILTRRDERLRGLPAQF</sequence>
<dbReference type="Pfam" id="PF12417">
    <property type="entry name" value="DUF3669"/>
    <property type="match status" value="1"/>
</dbReference>
<name>A0ABR1IJ95_9HYPO</name>
<dbReference type="InterPro" id="IPR022137">
    <property type="entry name" value="Znf_prot_DUF3669"/>
</dbReference>
<organism evidence="2 3">
    <name type="scientific">Neonectria magnoliae</name>
    <dbReference type="NCBI Taxonomy" id="2732573"/>
    <lineage>
        <taxon>Eukaryota</taxon>
        <taxon>Fungi</taxon>
        <taxon>Dikarya</taxon>
        <taxon>Ascomycota</taxon>
        <taxon>Pezizomycotina</taxon>
        <taxon>Sordariomycetes</taxon>
        <taxon>Hypocreomycetidae</taxon>
        <taxon>Hypocreales</taxon>
        <taxon>Nectriaceae</taxon>
        <taxon>Neonectria</taxon>
    </lineage>
</organism>
<accession>A0ABR1IJ95</accession>
<comment type="caution">
    <text evidence="2">The sequence shown here is derived from an EMBL/GenBank/DDBJ whole genome shotgun (WGS) entry which is preliminary data.</text>
</comment>
<dbReference type="PANTHER" id="PTHR40780:SF2">
    <property type="entry name" value="DUF3669 DOMAIN-CONTAINING PROTEIN"/>
    <property type="match status" value="1"/>
</dbReference>
<protein>
    <recommendedName>
        <fullName evidence="1">DUF3669 domain-containing protein</fullName>
    </recommendedName>
</protein>
<evidence type="ECO:0000259" key="1">
    <source>
        <dbReference type="Pfam" id="PF12417"/>
    </source>
</evidence>
<feature type="domain" description="DUF3669" evidence="1">
    <location>
        <begin position="108"/>
        <end position="175"/>
    </location>
</feature>